<dbReference type="SUPFAM" id="SSF53067">
    <property type="entry name" value="Actin-like ATPase domain"/>
    <property type="match status" value="2"/>
</dbReference>
<feature type="binding site" evidence="5">
    <location>
        <position position="384"/>
    </location>
    <ligand>
        <name>Mg(2+)</name>
        <dbReference type="ChEBI" id="CHEBI:18420"/>
    </ligand>
</feature>
<keyword evidence="2 5" id="KW-0547">Nucleotide-binding</keyword>
<dbReference type="PIRSF" id="PIRSF000722">
    <property type="entry name" value="Acetate_prop_kin"/>
    <property type="match status" value="1"/>
</dbReference>
<feature type="binding site" evidence="5">
    <location>
        <position position="89"/>
    </location>
    <ligand>
        <name>substrate</name>
    </ligand>
</feature>
<accession>A0A0S7BQ99</accession>
<dbReference type="PANTHER" id="PTHR21060">
    <property type="entry name" value="ACETATE KINASE"/>
    <property type="match status" value="1"/>
</dbReference>
<dbReference type="HAMAP" id="MF_00020">
    <property type="entry name" value="Acetate_kinase"/>
    <property type="match status" value="1"/>
</dbReference>
<organism evidence="7">
    <name type="scientific">Flexilinea flocculi</name>
    <dbReference type="NCBI Taxonomy" id="1678840"/>
    <lineage>
        <taxon>Bacteria</taxon>
        <taxon>Bacillati</taxon>
        <taxon>Chloroflexota</taxon>
        <taxon>Anaerolineae</taxon>
        <taxon>Anaerolineales</taxon>
        <taxon>Anaerolineaceae</taxon>
        <taxon>Flexilinea</taxon>
    </lineage>
</organism>
<evidence type="ECO:0000256" key="6">
    <source>
        <dbReference type="RuleBase" id="RU003835"/>
    </source>
</evidence>
<gene>
    <name evidence="5" type="primary">ackA</name>
    <name evidence="7" type="ORF">ATC1_13397</name>
</gene>
<comment type="subcellular location">
    <subcellularLocation>
        <location evidence="5">Cytoplasm</location>
    </subcellularLocation>
</comment>
<comment type="function">
    <text evidence="5">Catalyzes the formation of acetyl phosphate from acetate and ATP. Can also catalyze the reverse reaction.</text>
</comment>
<dbReference type="UniPathway" id="UPA00340">
    <property type="reaction ID" value="UER00458"/>
</dbReference>
<evidence type="ECO:0000256" key="2">
    <source>
        <dbReference type="ARBA" id="ARBA00022741"/>
    </source>
</evidence>
<dbReference type="GO" id="GO:0006083">
    <property type="term" value="P:acetate metabolic process"/>
    <property type="evidence" value="ECO:0007669"/>
    <property type="project" value="TreeGrafter"/>
</dbReference>
<dbReference type="GO" id="GO:0005737">
    <property type="term" value="C:cytoplasm"/>
    <property type="evidence" value="ECO:0007669"/>
    <property type="project" value="UniProtKB-SubCell"/>
</dbReference>
<comment type="cofactor">
    <cofactor evidence="5">
        <name>Mg(2+)</name>
        <dbReference type="ChEBI" id="CHEBI:18420"/>
    </cofactor>
    <cofactor evidence="5">
        <name>Mn(2+)</name>
        <dbReference type="ChEBI" id="CHEBI:29035"/>
    </cofactor>
    <text evidence="5">Mg(2+). Can also accept Mn(2+).</text>
</comment>
<evidence type="ECO:0000256" key="1">
    <source>
        <dbReference type="ARBA" id="ARBA00022679"/>
    </source>
</evidence>
<dbReference type="GO" id="GO:0006085">
    <property type="term" value="P:acetyl-CoA biosynthetic process"/>
    <property type="evidence" value="ECO:0007669"/>
    <property type="project" value="UniProtKB-UniRule"/>
</dbReference>
<sequence length="397" mass="43549">MNILVFNCGSSSQGFKVYEVDQNHAEKVVISGKAKNVAARTQSQPYLFWNMNDKTEQKFCDLSSHRLAAQEIIGILNAKGIQPDAIGHRFVHGGKLFQQTTRIDTNTRNLLIQCLPLAPIHNPNSFSVIEVCEQLLPSIPQYAVFDTAFHSQMPESSARYAIPGSIAEKFGFRKYGFHGLSYQYVSTKTAQLIGKPLQNSKFILCHLGSGGSSITAVRDGKSIDTSMGYSPLAGLVMSSRSGDLDPEIILDLVRSGYSADEVSRILNRESGLIGLSGFSSNLAEIIDAAESGNVSCQIAFDVYAQRLMEYMGAFYWLLNGADAIVFTDDIGETSWKLREKLFGGKDLLGVKLDQELNRQATGSKPSCISQEGSKTQIWVIPTDEEIVILNEVRAIIG</sequence>
<comment type="catalytic activity">
    <reaction evidence="5">
        <text>acetate + ATP = acetyl phosphate + ADP</text>
        <dbReference type="Rhea" id="RHEA:11352"/>
        <dbReference type="ChEBI" id="CHEBI:22191"/>
        <dbReference type="ChEBI" id="CHEBI:30089"/>
        <dbReference type="ChEBI" id="CHEBI:30616"/>
        <dbReference type="ChEBI" id="CHEBI:456216"/>
        <dbReference type="EC" id="2.7.2.1"/>
    </reaction>
</comment>
<protein>
    <recommendedName>
        <fullName evidence="5">Acetate kinase</fullName>
        <ecNumber evidence="5">2.7.2.1</ecNumber>
    </recommendedName>
    <alternativeName>
        <fullName evidence="5">Acetokinase</fullName>
    </alternativeName>
</protein>
<dbReference type="Proteomes" id="UP000053370">
    <property type="component" value="Unassembled WGS sequence"/>
</dbReference>
<dbReference type="GO" id="GO:0008776">
    <property type="term" value="F:acetate kinase activity"/>
    <property type="evidence" value="ECO:0007669"/>
    <property type="project" value="UniProtKB-UniRule"/>
</dbReference>
<dbReference type="RefSeq" id="WP_062279690.1">
    <property type="nucleotide sequence ID" value="NZ_DF968181.1"/>
</dbReference>
<evidence type="ECO:0000256" key="4">
    <source>
        <dbReference type="ARBA" id="ARBA00022840"/>
    </source>
</evidence>
<comment type="subunit">
    <text evidence="5">Homodimer.</text>
</comment>
<dbReference type="InterPro" id="IPR043129">
    <property type="entry name" value="ATPase_NBD"/>
</dbReference>
<keyword evidence="5" id="KW-0479">Metal-binding</keyword>
<feature type="binding site" evidence="5">
    <location>
        <position position="7"/>
    </location>
    <ligand>
        <name>Mg(2+)</name>
        <dbReference type="ChEBI" id="CHEBI:18420"/>
    </ligand>
</feature>
<proteinExistence type="inferred from homology"/>
<keyword evidence="1 5" id="KW-0808">Transferase</keyword>
<evidence type="ECO:0000313" key="7">
    <source>
        <dbReference type="EMBL" id="GAP40423.1"/>
    </source>
</evidence>
<dbReference type="PATRIC" id="fig|1678840.3.peg.1667"/>
<dbReference type="InterPro" id="IPR000890">
    <property type="entry name" value="Aliphatic_acid_kin_short-chain"/>
</dbReference>
<dbReference type="NCBIfam" id="TIGR00016">
    <property type="entry name" value="ackA"/>
    <property type="match status" value="1"/>
</dbReference>
<dbReference type="PRINTS" id="PR00471">
    <property type="entry name" value="ACETATEKNASE"/>
</dbReference>
<feature type="site" description="Transition state stabilizer" evidence="5">
    <location>
        <position position="178"/>
    </location>
</feature>
<dbReference type="PANTHER" id="PTHR21060:SF15">
    <property type="entry name" value="ACETATE KINASE-RELATED"/>
    <property type="match status" value="1"/>
</dbReference>
<keyword evidence="8" id="KW-1185">Reference proteome</keyword>
<evidence type="ECO:0000313" key="8">
    <source>
        <dbReference type="Proteomes" id="UP000053370"/>
    </source>
</evidence>
<evidence type="ECO:0000256" key="3">
    <source>
        <dbReference type="ARBA" id="ARBA00022777"/>
    </source>
</evidence>
<dbReference type="GO" id="GO:0000287">
    <property type="term" value="F:magnesium ion binding"/>
    <property type="evidence" value="ECO:0007669"/>
    <property type="project" value="UniProtKB-UniRule"/>
</dbReference>
<keyword evidence="5" id="KW-0460">Magnesium</keyword>
<dbReference type="InterPro" id="IPR004372">
    <property type="entry name" value="Ac/propionate_kinase"/>
</dbReference>
<feature type="site" description="Transition state stabilizer" evidence="5">
    <location>
        <position position="240"/>
    </location>
</feature>
<keyword evidence="4 5" id="KW-0067">ATP-binding</keyword>
<dbReference type="GO" id="GO:0005524">
    <property type="term" value="F:ATP binding"/>
    <property type="evidence" value="ECO:0007669"/>
    <property type="project" value="UniProtKB-KW"/>
</dbReference>
<comment type="caution">
    <text evidence="5">Lacks conserved residue(s) required for the propagation of feature annotation.</text>
</comment>
<comment type="pathway">
    <text evidence="5">Metabolic intermediate biosynthesis; acetyl-CoA biosynthesis; acetyl-CoA from acetate: step 1/2.</text>
</comment>
<keyword evidence="5" id="KW-0963">Cytoplasm</keyword>
<comment type="similarity">
    <text evidence="5 6">Belongs to the acetokinase family.</text>
</comment>
<keyword evidence="3 5" id="KW-0418">Kinase</keyword>
<dbReference type="Pfam" id="PF00871">
    <property type="entry name" value="Acetate_kinase"/>
    <property type="match status" value="1"/>
</dbReference>
<reference evidence="7" key="1">
    <citation type="journal article" date="2015" name="Genome Announc.">
        <title>Draft Genome Sequence of Anaerolineae Strain TC1, a Novel Isolate from a Methanogenic Wastewater Treatment System.</title>
        <authorList>
            <person name="Matsuura N."/>
            <person name="Tourlousse D.M."/>
            <person name="Sun L."/>
            <person name="Toyonaga M."/>
            <person name="Kuroda K."/>
            <person name="Ohashi A."/>
            <person name="Cruz R."/>
            <person name="Yamaguchi T."/>
            <person name="Sekiguchi Y."/>
        </authorList>
    </citation>
    <scope>NUCLEOTIDE SEQUENCE [LARGE SCALE GENOMIC DNA]</scope>
    <source>
        <strain evidence="7">TC1</strain>
    </source>
</reference>
<dbReference type="Gene3D" id="3.30.420.40">
    <property type="match status" value="2"/>
</dbReference>
<dbReference type="STRING" id="1678840.ATC1_13397"/>
<name>A0A0S7BQ99_9CHLR</name>
<dbReference type="EMBL" id="DF968181">
    <property type="protein sequence ID" value="GAP40423.1"/>
    <property type="molecule type" value="Genomic_DNA"/>
</dbReference>
<dbReference type="OrthoDB" id="9802453at2"/>
<evidence type="ECO:0000256" key="5">
    <source>
        <dbReference type="HAMAP-Rule" id="MF_00020"/>
    </source>
</evidence>
<dbReference type="EC" id="2.7.2.1" evidence="5"/>
<dbReference type="AlphaFoldDB" id="A0A0S7BQ99"/>
<feature type="active site" description="Proton donor/acceptor" evidence="5">
    <location>
        <position position="146"/>
    </location>
</feature>